<comment type="caution">
    <text evidence="2">The sequence shown here is derived from an EMBL/GenBank/DDBJ whole genome shotgun (WGS) entry which is preliminary data.</text>
</comment>
<evidence type="ECO:0000256" key="1">
    <source>
        <dbReference type="SAM" id="MobiDB-lite"/>
    </source>
</evidence>
<evidence type="ECO:0000313" key="2">
    <source>
        <dbReference type="EMBL" id="MPC50099.1"/>
    </source>
</evidence>
<protein>
    <submittedName>
        <fullName evidence="2">Uncharacterized protein</fullName>
    </submittedName>
</protein>
<keyword evidence="3" id="KW-1185">Reference proteome</keyword>
<feature type="region of interest" description="Disordered" evidence="1">
    <location>
        <begin position="1"/>
        <end position="36"/>
    </location>
</feature>
<organism evidence="2 3">
    <name type="scientific">Portunus trituberculatus</name>
    <name type="common">Swimming crab</name>
    <name type="synonym">Neptunus trituberculatus</name>
    <dbReference type="NCBI Taxonomy" id="210409"/>
    <lineage>
        <taxon>Eukaryota</taxon>
        <taxon>Metazoa</taxon>
        <taxon>Ecdysozoa</taxon>
        <taxon>Arthropoda</taxon>
        <taxon>Crustacea</taxon>
        <taxon>Multicrustacea</taxon>
        <taxon>Malacostraca</taxon>
        <taxon>Eumalacostraca</taxon>
        <taxon>Eucarida</taxon>
        <taxon>Decapoda</taxon>
        <taxon>Pleocyemata</taxon>
        <taxon>Brachyura</taxon>
        <taxon>Eubrachyura</taxon>
        <taxon>Portunoidea</taxon>
        <taxon>Portunidae</taxon>
        <taxon>Portuninae</taxon>
        <taxon>Portunus</taxon>
    </lineage>
</organism>
<accession>A0A5B7FY16</accession>
<evidence type="ECO:0000313" key="3">
    <source>
        <dbReference type="Proteomes" id="UP000324222"/>
    </source>
</evidence>
<proteinExistence type="predicted"/>
<reference evidence="2 3" key="1">
    <citation type="submission" date="2019-05" db="EMBL/GenBank/DDBJ databases">
        <title>Another draft genome of Portunus trituberculatus and its Hox gene families provides insights of decapod evolution.</title>
        <authorList>
            <person name="Jeong J.-H."/>
            <person name="Song I."/>
            <person name="Kim S."/>
            <person name="Choi T."/>
            <person name="Kim D."/>
            <person name="Ryu S."/>
            <person name="Kim W."/>
        </authorList>
    </citation>
    <scope>NUCLEOTIDE SEQUENCE [LARGE SCALE GENOMIC DNA]</scope>
    <source>
        <tissue evidence="2">Muscle</tissue>
    </source>
</reference>
<dbReference type="AlphaFoldDB" id="A0A5B7FY16"/>
<name>A0A5B7FY16_PORTR</name>
<sequence length="77" mass="8216">MQRGRAKLQAYSSRQSSDGAGMTISSTPHPLPQSREPAPLCSSLACVTPIAPRNCPIHYPSPFPSGAGRCSAREVHR</sequence>
<feature type="compositionally biased region" description="Polar residues" evidence="1">
    <location>
        <begin position="10"/>
        <end position="28"/>
    </location>
</feature>
<dbReference type="Proteomes" id="UP000324222">
    <property type="component" value="Unassembled WGS sequence"/>
</dbReference>
<gene>
    <name evidence="2" type="ORF">E2C01_043921</name>
</gene>
<dbReference type="EMBL" id="VSRR010009274">
    <property type="protein sequence ID" value="MPC50099.1"/>
    <property type="molecule type" value="Genomic_DNA"/>
</dbReference>